<accession>A0A367KPV2</accession>
<dbReference type="GO" id="GO:0005737">
    <property type="term" value="C:cytoplasm"/>
    <property type="evidence" value="ECO:0007669"/>
    <property type="project" value="TreeGrafter"/>
</dbReference>
<evidence type="ECO:0000256" key="1">
    <source>
        <dbReference type="ARBA" id="ARBA00022801"/>
    </source>
</evidence>
<dbReference type="Gene3D" id="3.40.50.1820">
    <property type="entry name" value="alpha/beta hydrolase"/>
    <property type="match status" value="1"/>
</dbReference>
<dbReference type="PANTHER" id="PTHR48070:SF6">
    <property type="entry name" value="ESTERASE OVCA2"/>
    <property type="match status" value="1"/>
</dbReference>
<protein>
    <recommendedName>
        <fullName evidence="2">Serine hydrolase domain-containing protein</fullName>
    </recommendedName>
</protein>
<evidence type="ECO:0000259" key="2">
    <source>
        <dbReference type="Pfam" id="PF03959"/>
    </source>
</evidence>
<dbReference type="GO" id="GO:0005634">
    <property type="term" value="C:nucleus"/>
    <property type="evidence" value="ECO:0007669"/>
    <property type="project" value="TreeGrafter"/>
</dbReference>
<dbReference type="AlphaFoldDB" id="A0A367KPV2"/>
<evidence type="ECO:0000313" key="3">
    <source>
        <dbReference type="EMBL" id="RCI04223.1"/>
    </source>
</evidence>
<dbReference type="PANTHER" id="PTHR48070">
    <property type="entry name" value="ESTERASE OVCA2"/>
    <property type="match status" value="1"/>
</dbReference>
<dbReference type="InterPro" id="IPR005645">
    <property type="entry name" value="FSH-like_dom"/>
</dbReference>
<evidence type="ECO:0000313" key="4">
    <source>
        <dbReference type="Proteomes" id="UP000253551"/>
    </source>
</evidence>
<sequence length="180" mass="20189">MSEEHKPFGWWYSPTYKPVKDGYFVGYKESVEYIKSVLNEQGPFDGILGFSQGACFAALLTELLETRNPNFNHPPFKLAILVSGFKPIVQEATNSMLTKENKLKTPSLHYIGDFDTLVLPKTMLALTEAFENPVVFRHSGGHYLPSTPTSKKAFIQFLDTIKAGTLSPNPDRATIRLESE</sequence>
<dbReference type="STRING" id="4846.A0A367KPV2"/>
<dbReference type="EMBL" id="PJQM01000748">
    <property type="protein sequence ID" value="RCI04223.1"/>
    <property type="molecule type" value="Genomic_DNA"/>
</dbReference>
<dbReference type="Pfam" id="PF03959">
    <property type="entry name" value="FSH1"/>
    <property type="match status" value="1"/>
</dbReference>
<comment type="caution">
    <text evidence="3">The sequence shown here is derived from an EMBL/GenBank/DDBJ whole genome shotgun (WGS) entry which is preliminary data.</text>
</comment>
<reference evidence="3 4" key="1">
    <citation type="journal article" date="2018" name="G3 (Bethesda)">
        <title>Phylogenetic and Phylogenomic Definition of Rhizopus Species.</title>
        <authorList>
            <person name="Gryganskyi A.P."/>
            <person name="Golan J."/>
            <person name="Dolatabadi S."/>
            <person name="Mondo S."/>
            <person name="Robb S."/>
            <person name="Idnurm A."/>
            <person name="Muszewska A."/>
            <person name="Steczkiewicz K."/>
            <person name="Masonjones S."/>
            <person name="Liao H.L."/>
            <person name="Gajdeczka M.T."/>
            <person name="Anike F."/>
            <person name="Vuek A."/>
            <person name="Anishchenko I.M."/>
            <person name="Voigt K."/>
            <person name="de Hoog G.S."/>
            <person name="Smith M.E."/>
            <person name="Heitman J."/>
            <person name="Vilgalys R."/>
            <person name="Stajich J.E."/>
        </authorList>
    </citation>
    <scope>NUCLEOTIDE SEQUENCE [LARGE SCALE GENOMIC DNA]</scope>
    <source>
        <strain evidence="3 4">LSU 92-RS-03</strain>
    </source>
</reference>
<keyword evidence="4" id="KW-1185">Reference proteome</keyword>
<dbReference type="OrthoDB" id="414698at2759"/>
<dbReference type="SUPFAM" id="SSF53474">
    <property type="entry name" value="alpha/beta-Hydrolases"/>
    <property type="match status" value="1"/>
</dbReference>
<gene>
    <name evidence="3" type="ORF">CU098_012117</name>
</gene>
<keyword evidence="1" id="KW-0378">Hydrolase</keyword>
<feature type="domain" description="Serine hydrolase" evidence="2">
    <location>
        <begin position="3"/>
        <end position="151"/>
    </location>
</feature>
<dbReference type="GO" id="GO:0016787">
    <property type="term" value="F:hydrolase activity"/>
    <property type="evidence" value="ECO:0007669"/>
    <property type="project" value="UniProtKB-KW"/>
</dbReference>
<proteinExistence type="predicted"/>
<dbReference type="Proteomes" id="UP000253551">
    <property type="component" value="Unassembled WGS sequence"/>
</dbReference>
<dbReference type="InterPro" id="IPR050593">
    <property type="entry name" value="LovG"/>
</dbReference>
<organism evidence="3 4">
    <name type="scientific">Rhizopus stolonifer</name>
    <name type="common">Rhizopus nigricans</name>
    <dbReference type="NCBI Taxonomy" id="4846"/>
    <lineage>
        <taxon>Eukaryota</taxon>
        <taxon>Fungi</taxon>
        <taxon>Fungi incertae sedis</taxon>
        <taxon>Mucoromycota</taxon>
        <taxon>Mucoromycotina</taxon>
        <taxon>Mucoromycetes</taxon>
        <taxon>Mucorales</taxon>
        <taxon>Mucorineae</taxon>
        <taxon>Rhizopodaceae</taxon>
        <taxon>Rhizopus</taxon>
    </lineage>
</organism>
<dbReference type="InterPro" id="IPR029058">
    <property type="entry name" value="AB_hydrolase_fold"/>
</dbReference>
<name>A0A367KPV2_RHIST</name>